<dbReference type="Proteomes" id="UP000245919">
    <property type="component" value="Chromosome"/>
</dbReference>
<name>A0A2Z3KRE8_LACLL</name>
<protein>
    <submittedName>
        <fullName evidence="1">Uncharacterized protein</fullName>
    </submittedName>
</protein>
<proteinExistence type="predicted"/>
<accession>A0A2Z3KRE8</accession>
<dbReference type="AlphaFoldDB" id="A0A2Z3KRE8"/>
<evidence type="ECO:0000313" key="2">
    <source>
        <dbReference type="Proteomes" id="UP000245919"/>
    </source>
</evidence>
<gene>
    <name evidence="1" type="ORF">LL14B4_10070</name>
</gene>
<dbReference type="EMBL" id="CP028160">
    <property type="protein sequence ID" value="AWN66499.1"/>
    <property type="molecule type" value="Genomic_DNA"/>
</dbReference>
<organism evidence="1 2">
    <name type="scientific">Lactococcus lactis subsp. lactis</name>
    <name type="common">Streptococcus lactis</name>
    <dbReference type="NCBI Taxonomy" id="1360"/>
    <lineage>
        <taxon>Bacteria</taxon>
        <taxon>Bacillati</taxon>
        <taxon>Bacillota</taxon>
        <taxon>Bacilli</taxon>
        <taxon>Lactobacillales</taxon>
        <taxon>Streptococcaceae</taxon>
        <taxon>Lactococcus</taxon>
    </lineage>
</organism>
<reference evidence="1 2" key="1">
    <citation type="submission" date="2018-03" db="EMBL/GenBank/DDBJ databases">
        <title>Genome sequence of Lactococcus lactis strain 14B4 from almond drupe.</title>
        <authorList>
            <person name="Tran T.D."/>
            <person name="McGarvey J.A."/>
            <person name="Huynh S."/>
            <person name="Parker C.T."/>
        </authorList>
    </citation>
    <scope>NUCLEOTIDE SEQUENCE [LARGE SCALE GENOMIC DNA]</scope>
    <source>
        <strain evidence="1 2">14B4</strain>
    </source>
</reference>
<sequence length="67" mass="7709">MNKKGHVIEVCYGGSVIRTINCDDYNSELKSYSRSELSRYILEVSDNAKQSIVLCNHFNGEWKFCSK</sequence>
<evidence type="ECO:0000313" key="1">
    <source>
        <dbReference type="EMBL" id="AWN66499.1"/>
    </source>
</evidence>